<evidence type="ECO:0000256" key="1">
    <source>
        <dbReference type="SAM" id="SignalP"/>
    </source>
</evidence>
<evidence type="ECO:0000313" key="3">
    <source>
        <dbReference type="Proteomes" id="UP000614424"/>
    </source>
</evidence>
<feature type="chain" id="PRO_5035213602" description="Copper oxidase" evidence="1">
    <location>
        <begin position="23"/>
        <end position="211"/>
    </location>
</feature>
<dbReference type="Proteomes" id="UP000614424">
    <property type="component" value="Unassembled WGS sequence"/>
</dbReference>
<organism evidence="2 3">
    <name type="scientific">Candidatus Desulfobia pelagia</name>
    <dbReference type="NCBI Taxonomy" id="2841692"/>
    <lineage>
        <taxon>Bacteria</taxon>
        <taxon>Pseudomonadati</taxon>
        <taxon>Thermodesulfobacteriota</taxon>
        <taxon>Desulfobulbia</taxon>
        <taxon>Desulfobulbales</taxon>
        <taxon>Desulfobulbaceae</taxon>
        <taxon>Candidatus Desulfobia</taxon>
    </lineage>
</organism>
<reference evidence="2 3" key="1">
    <citation type="submission" date="2020-08" db="EMBL/GenBank/DDBJ databases">
        <title>Bridging the membrane lipid divide: bacteria of the FCB group superphylum have the potential to synthesize archaeal ether lipids.</title>
        <authorList>
            <person name="Villanueva L."/>
            <person name="Von Meijenfeldt F.A.B."/>
            <person name="Westbye A.B."/>
            <person name="Yadav S."/>
            <person name="Hopmans E.C."/>
            <person name="Dutilh B.E."/>
            <person name="Sinninghe Damste J.S."/>
        </authorList>
    </citation>
    <scope>NUCLEOTIDE SEQUENCE [LARGE SCALE GENOMIC DNA]</scope>
    <source>
        <strain evidence="2">NIOZ-UU47</strain>
    </source>
</reference>
<name>A0A8J6TDC1_9BACT</name>
<comment type="caution">
    <text evidence="2">The sequence shown here is derived from an EMBL/GenBank/DDBJ whole genome shotgun (WGS) entry which is preliminary data.</text>
</comment>
<feature type="signal peptide" evidence="1">
    <location>
        <begin position="1"/>
        <end position="22"/>
    </location>
</feature>
<gene>
    <name evidence="2" type="ORF">H8E41_14335</name>
</gene>
<evidence type="ECO:0008006" key="4">
    <source>
        <dbReference type="Google" id="ProtNLM"/>
    </source>
</evidence>
<evidence type="ECO:0000313" key="2">
    <source>
        <dbReference type="EMBL" id="MBC8319069.1"/>
    </source>
</evidence>
<proteinExistence type="predicted"/>
<keyword evidence="1" id="KW-0732">Signal</keyword>
<sequence length="211" mass="23305">MKKKIAATALVSTFLLAGTVYAGGKEWNFQEPPYDFTFGNHIDTHQQTKVLPSGELKGFLYVEFTGEYNEDGYPIAKHTDCFDEMAECTVGWTLTGIQGHATFVYHESGDHPLWQVHSRSDIPQPGAYSHFHWLDDPPMAGMLESGEMLHGYFLELKAKDTFVFKHGNDEILVTPGLDLATHLNLVTVFPDITDTGTGGDTGGDDGGHTHE</sequence>
<accession>A0A8J6TDC1</accession>
<protein>
    <recommendedName>
        <fullName evidence="4">Copper oxidase</fullName>
    </recommendedName>
</protein>
<dbReference type="EMBL" id="JACNJZ010000221">
    <property type="protein sequence ID" value="MBC8319069.1"/>
    <property type="molecule type" value="Genomic_DNA"/>
</dbReference>
<dbReference type="AlphaFoldDB" id="A0A8J6TDC1"/>